<feature type="transmembrane region" description="Helical" evidence="6">
    <location>
        <begin position="374"/>
        <end position="398"/>
    </location>
</feature>
<protein>
    <submittedName>
        <fullName evidence="8">Thioredoxin family protein</fullName>
    </submittedName>
</protein>
<evidence type="ECO:0000256" key="3">
    <source>
        <dbReference type="ARBA" id="ARBA00022748"/>
    </source>
</evidence>
<gene>
    <name evidence="8" type="ORF">H9Y05_03245</name>
</gene>
<comment type="caution">
    <text evidence="8">The sequence shown here is derived from an EMBL/GenBank/DDBJ whole genome shotgun (WGS) entry which is preliminary data.</text>
</comment>
<evidence type="ECO:0000313" key="9">
    <source>
        <dbReference type="Proteomes" id="UP000652681"/>
    </source>
</evidence>
<keyword evidence="5 6" id="KW-0472">Membrane</keyword>
<keyword evidence="9" id="KW-1185">Reference proteome</keyword>
<evidence type="ECO:0000259" key="7">
    <source>
        <dbReference type="Pfam" id="PF02683"/>
    </source>
</evidence>
<dbReference type="PANTHER" id="PTHR32234">
    <property type="entry name" value="THIOL:DISULFIDE INTERCHANGE PROTEIN DSBD"/>
    <property type="match status" value="1"/>
</dbReference>
<dbReference type="SUPFAM" id="SSF52833">
    <property type="entry name" value="Thioredoxin-like"/>
    <property type="match status" value="1"/>
</dbReference>
<feature type="transmembrane region" description="Helical" evidence="6">
    <location>
        <begin position="217"/>
        <end position="241"/>
    </location>
</feature>
<dbReference type="GO" id="GO:0045454">
    <property type="term" value="P:cell redox homeostasis"/>
    <property type="evidence" value="ECO:0007669"/>
    <property type="project" value="TreeGrafter"/>
</dbReference>
<dbReference type="Pfam" id="PF02683">
    <property type="entry name" value="DsbD_TM"/>
    <property type="match status" value="1"/>
</dbReference>
<keyword evidence="2 6" id="KW-0812">Transmembrane</keyword>
<evidence type="ECO:0000256" key="6">
    <source>
        <dbReference type="SAM" id="Phobius"/>
    </source>
</evidence>
<evidence type="ECO:0000313" key="8">
    <source>
        <dbReference type="EMBL" id="MBC9811482.1"/>
    </source>
</evidence>
<reference evidence="8" key="1">
    <citation type="submission" date="2020-09" db="EMBL/GenBank/DDBJ databases">
        <title>Taishania pollutisoli gen. nov., sp. nov., Isolated from Tetrabromobisphenol A-Contaminated Soil.</title>
        <authorList>
            <person name="Chen Q."/>
        </authorList>
    </citation>
    <scope>NUCLEOTIDE SEQUENCE</scope>
    <source>
        <strain evidence="8">CZZ-1</strain>
    </source>
</reference>
<evidence type="ECO:0000256" key="5">
    <source>
        <dbReference type="ARBA" id="ARBA00023136"/>
    </source>
</evidence>
<dbReference type="EMBL" id="JACVEL010000002">
    <property type="protein sequence ID" value="MBC9811482.1"/>
    <property type="molecule type" value="Genomic_DNA"/>
</dbReference>
<evidence type="ECO:0000256" key="4">
    <source>
        <dbReference type="ARBA" id="ARBA00022989"/>
    </source>
</evidence>
<dbReference type="GO" id="GO:0016020">
    <property type="term" value="C:membrane"/>
    <property type="evidence" value="ECO:0007669"/>
    <property type="project" value="UniProtKB-SubCell"/>
</dbReference>
<dbReference type="Pfam" id="PF13899">
    <property type="entry name" value="Thioredoxin_7"/>
    <property type="match status" value="1"/>
</dbReference>
<evidence type="ECO:0000256" key="1">
    <source>
        <dbReference type="ARBA" id="ARBA00004141"/>
    </source>
</evidence>
<name>A0A8J6TRT5_9FLAO</name>
<keyword evidence="3" id="KW-0201">Cytochrome c-type biogenesis</keyword>
<comment type="subcellular location">
    <subcellularLocation>
        <location evidence="1">Membrane</location>
        <topology evidence="1">Multi-pass membrane protein</topology>
    </subcellularLocation>
</comment>
<dbReference type="InterPro" id="IPR036249">
    <property type="entry name" value="Thioredoxin-like_sf"/>
</dbReference>
<feature type="transmembrane region" description="Helical" evidence="6">
    <location>
        <begin position="262"/>
        <end position="285"/>
    </location>
</feature>
<evidence type="ECO:0000256" key="2">
    <source>
        <dbReference type="ARBA" id="ARBA00022692"/>
    </source>
</evidence>
<keyword evidence="4 6" id="KW-1133">Transmembrane helix</keyword>
<proteinExistence type="predicted"/>
<organism evidence="8 9">
    <name type="scientific">Taishania pollutisoli</name>
    <dbReference type="NCBI Taxonomy" id="2766479"/>
    <lineage>
        <taxon>Bacteria</taxon>
        <taxon>Pseudomonadati</taxon>
        <taxon>Bacteroidota</taxon>
        <taxon>Flavobacteriia</taxon>
        <taxon>Flavobacteriales</taxon>
        <taxon>Crocinitomicaceae</taxon>
        <taxon>Taishania</taxon>
    </lineage>
</organism>
<dbReference type="AlphaFoldDB" id="A0A8J6TRT5"/>
<dbReference type="GO" id="GO:0017004">
    <property type="term" value="P:cytochrome complex assembly"/>
    <property type="evidence" value="ECO:0007669"/>
    <property type="project" value="UniProtKB-KW"/>
</dbReference>
<dbReference type="Proteomes" id="UP000652681">
    <property type="component" value="Unassembled WGS sequence"/>
</dbReference>
<feature type="transmembrane region" description="Helical" evidence="6">
    <location>
        <begin position="297"/>
        <end position="318"/>
    </location>
</feature>
<dbReference type="InterPro" id="IPR003834">
    <property type="entry name" value="Cyt_c_assmbl_TM_dom"/>
</dbReference>
<sequence length="709" mass="79795">MKSRLLLFLLFITGNILSGYLFAQPTGWQDKVKWFFAVEKINESEAYIVANAKLIDGWHVFSVNHDPAKADFTGYPTTFKFQPNKNYRLIGKLTDGKKPMTHNDDLGTSLYFEKIGVFKQKIEVLSGNKFDVEFDYSFQICDELGCLFPPDQEGKVSVSGFIPKNKDIVDEVQENTGVSGDTNKGAVVDNIHENRGQVKQVDSPRADGQESKEVRSLWSVFIEGFVWGFIALFTPCVFPMIPMTVSFFTSSTKSRKKGIFDALFYGFSIVAIYVSVGLLITLLTNNAAAIYEISTSATLNLIFFAIFMLFAFSFLGAFEIRMPSKWVNSADKKADKGGLVGIFFMAFTLVLVSFSCTGPIIGTSLVNALTSGSVIAPAVIMFGFSLALALPFMLFAFFPGMVSSLPQSGGWLNSVKVVLGLLEIALAMKFLSMVDLAYHWNILTREIFVAIWFVIFAVIGFYLLGKIRFSHDSQVEKLSVTRFMFAFTSLVFSVYLLTGMWGAPLFMIDGVAPPRTHSEDNFRWAKGPSVNEIAMEIASIDKEQHDLFKEYKKYMHEVGDGSILVFHDMDIAQEYAKKMNKPLLVDFTGHSCANCRKTESKVWTNDKIRPILKDELVIVSLYCDDRTPLPDSEVRFSEILQGKIKNVGNKWSEYQIKRYNQISQPLYVIQDLEGNDLTEAIGYTPNIDEYRKFLEKGLSKFNKQQSSNE</sequence>
<feature type="transmembrane region" description="Helical" evidence="6">
    <location>
        <begin position="410"/>
        <end position="427"/>
    </location>
</feature>
<dbReference type="PANTHER" id="PTHR32234:SF0">
    <property type="entry name" value="THIOL:DISULFIDE INTERCHANGE PROTEIN DSBD"/>
    <property type="match status" value="1"/>
</dbReference>
<accession>A0A8J6TRT5</accession>
<feature type="transmembrane region" description="Helical" evidence="6">
    <location>
        <begin position="447"/>
        <end position="464"/>
    </location>
</feature>
<dbReference type="RefSeq" id="WP_216713494.1">
    <property type="nucleotide sequence ID" value="NZ_JACVEL010000002.1"/>
</dbReference>
<dbReference type="GO" id="GO:0015035">
    <property type="term" value="F:protein-disulfide reductase activity"/>
    <property type="evidence" value="ECO:0007669"/>
    <property type="project" value="TreeGrafter"/>
</dbReference>
<dbReference type="Gene3D" id="3.40.30.10">
    <property type="entry name" value="Glutaredoxin"/>
    <property type="match status" value="1"/>
</dbReference>
<feature type="transmembrane region" description="Helical" evidence="6">
    <location>
        <begin position="485"/>
        <end position="508"/>
    </location>
</feature>
<feature type="transmembrane region" description="Helical" evidence="6">
    <location>
        <begin position="339"/>
        <end position="362"/>
    </location>
</feature>
<feature type="domain" description="Cytochrome C biogenesis protein transmembrane" evidence="7">
    <location>
        <begin position="218"/>
        <end position="432"/>
    </location>
</feature>